<evidence type="ECO:0000259" key="11">
    <source>
        <dbReference type="Pfam" id="PF23598"/>
    </source>
</evidence>
<dbReference type="PANTHER" id="PTHR23155">
    <property type="entry name" value="DISEASE RESISTANCE PROTEIN RP"/>
    <property type="match status" value="1"/>
</dbReference>
<dbReference type="InterPro" id="IPR032675">
    <property type="entry name" value="LRR_dom_sf"/>
</dbReference>
<dbReference type="EnsemblPlants" id="KQJ93963">
    <property type="protein sequence ID" value="KQJ93963"/>
    <property type="gene ID" value="BRADI_3g07775v3"/>
</dbReference>
<dbReference type="InterPro" id="IPR044974">
    <property type="entry name" value="Disease_R_plants"/>
</dbReference>
<keyword evidence="2" id="KW-0433">Leucine-rich repeat</keyword>
<dbReference type="AlphaFoldDB" id="A0A0Q3I0M5"/>
<dbReference type="KEGG" id="bdi:100835112"/>
<sequence length="1199" mass="135940">MEDLVIGLAKSVVEGALTKVQSAIEEDEKLRQRAQSNLAFMTVEFEMMQSFLDVANKESGNNKLVATWVRHVRKVAYDVQDCIELVIHMDDRPSWWHRLLPTCSGEPLLLDQAVAEIEQLKARVEDVSKCYTRYNLINDSGSKLVMLQPPASRATAVNMLMEARHATQRQQGLGDLTQLITKRNNDFQVISVWGAIGDHGTTSIIRKAYNNPDICRSFTCRAWVKLVHPFNPDKFARSFMAQFYANSSQAQGGSVGVEVRRKMKANQEDLLNEFMQQVNRKRYLIVLENLSNMVDWDAIRTFLPDKKDGSRIIVSTQQSEVASLCVGHSYQLLELKQFSPEHSVCVFFEKGSQGQASRDKGKDNKGGTSKGSSDHLSSDDKMEAARDWMLNHALVERGSELTELRKYIAMVRINSSQVTSVWGMPGVGKSAIVRTLYYDKMLGSDQFVKYGWVDVSHPFNLRDFSGSLLLGFHSESHQSKDAAYRVAMGITDPIEECRKFLSNYRCLVVINNLQSTEEWDSIENNLVSRPSTSVIIVVTTEARIAAHCAHNKEDILNVKGLEADAAYSLFKKEVQKKSQSDSLPIRDLPADLQKRYCLFDGKLKELILRCGGLPMVITAIAGSLGTDLTESKWKDSIASLNEGFMKELEKKAHFDSLRGLFSWMHSYVGNCPDILKPCILYMSIFPPNQCIRRRRLVRRWISEGYSKENDNRSLEEYGEELFSMLVNMSIIQQPPQSVTTASDDTRMVLCQVNRFLYEYIISRRKEENLVFQLGHGRNLSTQCTWHHLTIWKEWNRDQVVFESINLSRLRSLTVFGEWKPFFISKSMKLVRVLDLENATGVKDDDLENMVKLLRRLKFLSLRGCREICNLPSSIGDLRQLQSLDIRHTTIVALPGNITKLQKLQYIRAGTIVQAEQPSTPYLSVCRVPGICGRRRLVGAKVPRGFGKLTALHTLGVVNVGASACKGVLRQLKKLTQLHKLGVSGINRKNSRKFFAAISGHRHLESLSVRLQRGSQGCLDDISLPWENLQSLKLYGLEDKLPLSRPRLPEDHLPQDVVSNQVTKLTKLVLQMDILKPRGIKFLAELPNLCILRLRVKQPSLHFFVKLTGHELPIYEKVKILEIACSSRLRVTFGSKAMQNLELLKLDFSSGSPTYQLSGLNHLCQLKEVFLKGSNDETQKTGLQTQLENHPYKPIVKLEE</sequence>
<dbReference type="ExpressionAtlas" id="A0A0Q3I0M5">
    <property type="expression patterns" value="baseline and differential"/>
</dbReference>
<evidence type="ECO:0000256" key="3">
    <source>
        <dbReference type="ARBA" id="ARBA00022737"/>
    </source>
</evidence>
<dbReference type="Gramene" id="KQJ93963">
    <property type="protein sequence ID" value="KQJ93963"/>
    <property type="gene ID" value="BRADI_3g07775v3"/>
</dbReference>
<keyword evidence="14" id="KW-1185">Reference proteome</keyword>
<dbReference type="OrthoDB" id="693153at2759"/>
<dbReference type="InterPro" id="IPR041118">
    <property type="entry name" value="Rx_N"/>
</dbReference>
<dbReference type="Pfam" id="PF23598">
    <property type="entry name" value="LRR_14"/>
    <property type="match status" value="1"/>
</dbReference>
<dbReference type="PRINTS" id="PR00364">
    <property type="entry name" value="DISEASERSIST"/>
</dbReference>
<dbReference type="EMBL" id="CM000882">
    <property type="protein sequence ID" value="KQJ93963.1"/>
    <property type="molecule type" value="Genomic_DNA"/>
</dbReference>
<dbReference type="InterPro" id="IPR027417">
    <property type="entry name" value="P-loop_NTPase"/>
</dbReference>
<feature type="domain" description="NB-ARC" evidence="8">
    <location>
        <begin position="412"/>
        <end position="578"/>
    </location>
</feature>
<evidence type="ECO:0000313" key="12">
    <source>
        <dbReference type="EMBL" id="KQJ93963.1"/>
    </source>
</evidence>
<dbReference type="Proteomes" id="UP000008810">
    <property type="component" value="Chromosome 3"/>
</dbReference>
<feature type="domain" description="Disease resistance N-terminal" evidence="9">
    <location>
        <begin position="12"/>
        <end position="96"/>
    </location>
</feature>
<dbReference type="Pfam" id="PF00931">
    <property type="entry name" value="NB-ARC"/>
    <property type="match status" value="2"/>
</dbReference>
<dbReference type="SUPFAM" id="SSF52047">
    <property type="entry name" value="RNI-like"/>
    <property type="match status" value="1"/>
</dbReference>
<dbReference type="GeneID" id="100835112"/>
<organism evidence="12">
    <name type="scientific">Brachypodium distachyon</name>
    <name type="common">Purple false brome</name>
    <name type="synonym">Trachynia distachya</name>
    <dbReference type="NCBI Taxonomy" id="15368"/>
    <lineage>
        <taxon>Eukaryota</taxon>
        <taxon>Viridiplantae</taxon>
        <taxon>Streptophyta</taxon>
        <taxon>Embryophyta</taxon>
        <taxon>Tracheophyta</taxon>
        <taxon>Spermatophyta</taxon>
        <taxon>Magnoliopsida</taxon>
        <taxon>Liliopsida</taxon>
        <taxon>Poales</taxon>
        <taxon>Poaceae</taxon>
        <taxon>BOP clade</taxon>
        <taxon>Pooideae</taxon>
        <taxon>Stipodae</taxon>
        <taxon>Brachypodieae</taxon>
        <taxon>Brachypodium</taxon>
    </lineage>
</organism>
<dbReference type="InterPro" id="IPR002182">
    <property type="entry name" value="NB-ARC"/>
</dbReference>
<feature type="domain" description="Disease resistance protein winged helix" evidence="10">
    <location>
        <begin position="684"/>
        <end position="737"/>
    </location>
</feature>
<evidence type="ECO:0000256" key="2">
    <source>
        <dbReference type="ARBA" id="ARBA00022614"/>
    </source>
</evidence>
<dbReference type="InterPro" id="IPR058922">
    <property type="entry name" value="WHD_DRP"/>
</dbReference>
<name>A0A0Q3I0M5_BRADI</name>
<dbReference type="GO" id="GO:0098542">
    <property type="term" value="P:defense response to other organism"/>
    <property type="evidence" value="ECO:0000318"/>
    <property type="project" value="GO_Central"/>
</dbReference>
<evidence type="ECO:0000259" key="10">
    <source>
        <dbReference type="Pfam" id="PF23559"/>
    </source>
</evidence>
<evidence type="ECO:0000256" key="1">
    <source>
        <dbReference type="ARBA" id="ARBA00008894"/>
    </source>
</evidence>
<evidence type="ECO:0000259" key="8">
    <source>
        <dbReference type="Pfam" id="PF00931"/>
    </source>
</evidence>
<dbReference type="Pfam" id="PF23559">
    <property type="entry name" value="WHD_DRP"/>
    <property type="match status" value="1"/>
</dbReference>
<evidence type="ECO:0000256" key="4">
    <source>
        <dbReference type="ARBA" id="ARBA00022741"/>
    </source>
</evidence>
<evidence type="ECO:0000313" key="14">
    <source>
        <dbReference type="Proteomes" id="UP000008810"/>
    </source>
</evidence>
<dbReference type="InterPro" id="IPR055414">
    <property type="entry name" value="LRR_R13L4/SHOC2-like"/>
</dbReference>
<reference evidence="13" key="3">
    <citation type="submission" date="2018-08" db="UniProtKB">
        <authorList>
            <consortium name="EnsemblPlants"/>
        </authorList>
    </citation>
    <scope>IDENTIFICATION</scope>
    <source>
        <strain evidence="13">cv. Bd21</strain>
    </source>
</reference>
<evidence type="ECO:0000256" key="7">
    <source>
        <dbReference type="SAM" id="MobiDB-lite"/>
    </source>
</evidence>
<keyword evidence="6" id="KW-0175">Coiled coil</keyword>
<dbReference type="RefSeq" id="XP_003571101.1">
    <property type="nucleotide sequence ID" value="XM_003571053.4"/>
</dbReference>
<feature type="region of interest" description="Disordered" evidence="7">
    <location>
        <begin position="354"/>
        <end position="379"/>
    </location>
</feature>
<comment type="similarity">
    <text evidence="1">Belongs to the disease resistance NB-LRR family.</text>
</comment>
<dbReference type="CDD" id="cd14798">
    <property type="entry name" value="RX-CC_like"/>
    <property type="match status" value="1"/>
</dbReference>
<gene>
    <name evidence="13" type="primary">LOC100835112</name>
    <name evidence="12" type="ORF">BRADI_3g07775v3</name>
</gene>
<keyword evidence="3" id="KW-0677">Repeat</keyword>
<reference evidence="12 13" key="1">
    <citation type="journal article" date="2010" name="Nature">
        <title>Genome sequencing and analysis of the model grass Brachypodium distachyon.</title>
        <authorList>
            <consortium name="International Brachypodium Initiative"/>
        </authorList>
    </citation>
    <scope>NUCLEOTIDE SEQUENCE [LARGE SCALE GENOMIC DNA]</scope>
    <source>
        <strain evidence="12 13">Bd21</strain>
    </source>
</reference>
<dbReference type="SUPFAM" id="SSF52540">
    <property type="entry name" value="P-loop containing nucleoside triphosphate hydrolases"/>
    <property type="match status" value="2"/>
</dbReference>
<feature type="domain" description="Disease resistance R13L4/SHOC-2-like LRR" evidence="11">
    <location>
        <begin position="809"/>
        <end position="1193"/>
    </location>
</feature>
<dbReference type="Gene3D" id="1.20.5.4130">
    <property type="match status" value="1"/>
</dbReference>
<proteinExistence type="inferred from homology"/>
<keyword evidence="4" id="KW-0547">Nucleotide-binding</keyword>
<keyword evidence="5" id="KW-0611">Plant defense</keyword>
<evidence type="ECO:0000259" key="9">
    <source>
        <dbReference type="Pfam" id="PF18052"/>
    </source>
</evidence>
<reference evidence="12" key="2">
    <citation type="submission" date="2017-06" db="EMBL/GenBank/DDBJ databases">
        <title>WGS assembly of Brachypodium distachyon.</title>
        <authorList>
            <consortium name="The International Brachypodium Initiative"/>
            <person name="Lucas S."/>
            <person name="Harmon-Smith M."/>
            <person name="Lail K."/>
            <person name="Tice H."/>
            <person name="Grimwood J."/>
            <person name="Bruce D."/>
            <person name="Barry K."/>
            <person name="Shu S."/>
            <person name="Lindquist E."/>
            <person name="Wang M."/>
            <person name="Pitluck S."/>
            <person name="Vogel J.P."/>
            <person name="Garvin D.F."/>
            <person name="Mockler T.C."/>
            <person name="Schmutz J."/>
            <person name="Rokhsar D."/>
            <person name="Bevan M.W."/>
        </authorList>
    </citation>
    <scope>NUCLEOTIDE SEQUENCE</scope>
    <source>
        <strain evidence="12">Bd21</strain>
    </source>
</reference>
<dbReference type="GO" id="GO:0043531">
    <property type="term" value="F:ADP binding"/>
    <property type="evidence" value="ECO:0007669"/>
    <property type="project" value="InterPro"/>
</dbReference>
<dbReference type="InterPro" id="IPR038005">
    <property type="entry name" value="RX-like_CC"/>
</dbReference>
<dbReference type="PANTHER" id="PTHR23155:SF1135">
    <property type="entry name" value="OS08G0246300 PROTEIN"/>
    <property type="match status" value="1"/>
</dbReference>
<evidence type="ECO:0000256" key="6">
    <source>
        <dbReference type="ARBA" id="ARBA00023054"/>
    </source>
</evidence>
<evidence type="ECO:0008006" key="15">
    <source>
        <dbReference type="Google" id="ProtNLM"/>
    </source>
</evidence>
<dbReference type="Gene3D" id="3.80.10.10">
    <property type="entry name" value="Ribonuclease Inhibitor"/>
    <property type="match status" value="1"/>
</dbReference>
<dbReference type="Pfam" id="PF18052">
    <property type="entry name" value="Rx_N"/>
    <property type="match status" value="1"/>
</dbReference>
<protein>
    <recommendedName>
        <fullName evidence="15">NB-ARC domain-containing protein</fullName>
    </recommendedName>
</protein>
<evidence type="ECO:0000313" key="13">
    <source>
        <dbReference type="EnsemblPlants" id="KQJ93963"/>
    </source>
</evidence>
<feature type="domain" description="NB-ARC" evidence="8">
    <location>
        <begin position="178"/>
        <end position="353"/>
    </location>
</feature>
<dbReference type="FunCoup" id="A0A0Q3I0M5">
    <property type="interactions" value="339"/>
</dbReference>
<accession>A0A0Q3I0M5</accession>
<dbReference type="Gene3D" id="3.40.50.300">
    <property type="entry name" value="P-loop containing nucleotide triphosphate hydrolases"/>
    <property type="match status" value="2"/>
</dbReference>
<evidence type="ECO:0000256" key="5">
    <source>
        <dbReference type="ARBA" id="ARBA00022821"/>
    </source>
</evidence>